<name>A0ABS7C8K5_9BACL</name>
<keyword evidence="2" id="KW-1185">Reference proteome</keyword>
<proteinExistence type="predicted"/>
<protein>
    <submittedName>
        <fullName evidence="1">Uncharacterized protein</fullName>
    </submittedName>
</protein>
<sequence length="61" mass="7471">REAAFQAMRRKSAEGYRKQRMHRAKRSVFVKQIQSQPFQICEKSVTMNENQLEWRSMYPYE</sequence>
<comment type="caution">
    <text evidence="1">The sequence shown here is derived from an EMBL/GenBank/DDBJ whole genome shotgun (WGS) entry which is preliminary data.</text>
</comment>
<organism evidence="1 2">
    <name type="scientific">Paenibacillus sepulcri</name>
    <dbReference type="NCBI Taxonomy" id="359917"/>
    <lineage>
        <taxon>Bacteria</taxon>
        <taxon>Bacillati</taxon>
        <taxon>Bacillota</taxon>
        <taxon>Bacilli</taxon>
        <taxon>Bacillales</taxon>
        <taxon>Paenibacillaceae</taxon>
        <taxon>Paenibacillus</taxon>
    </lineage>
</organism>
<reference evidence="1 2" key="1">
    <citation type="submission" date="2021-07" db="EMBL/GenBank/DDBJ databases">
        <title>Paenibacillus radiodurans sp. nov., isolated from the southeastern edge of Tengger Desert.</title>
        <authorList>
            <person name="Zhang G."/>
        </authorList>
    </citation>
    <scope>NUCLEOTIDE SEQUENCE [LARGE SCALE GENOMIC DNA]</scope>
    <source>
        <strain evidence="1 2">CCM 7311</strain>
    </source>
</reference>
<gene>
    <name evidence="1" type="ORF">K0U00_24520</name>
</gene>
<evidence type="ECO:0000313" key="2">
    <source>
        <dbReference type="Proteomes" id="UP001519887"/>
    </source>
</evidence>
<evidence type="ECO:0000313" key="1">
    <source>
        <dbReference type="EMBL" id="MBW7457209.1"/>
    </source>
</evidence>
<dbReference type="Proteomes" id="UP001519887">
    <property type="component" value="Unassembled WGS sequence"/>
</dbReference>
<accession>A0ABS7C8K5</accession>
<feature type="non-terminal residue" evidence="1">
    <location>
        <position position="1"/>
    </location>
</feature>
<dbReference type="EMBL" id="JAHZIK010000783">
    <property type="protein sequence ID" value="MBW7457209.1"/>
    <property type="molecule type" value="Genomic_DNA"/>
</dbReference>